<evidence type="ECO:0000256" key="1">
    <source>
        <dbReference type="SAM" id="MobiDB-lite"/>
    </source>
</evidence>
<dbReference type="AlphaFoldDB" id="A0AAV7ICM8"/>
<evidence type="ECO:0000313" key="3">
    <source>
        <dbReference type="Proteomes" id="UP000826195"/>
    </source>
</evidence>
<sequence>MPLMRDRSIEDIIEESFAEDATTNNTESFSRKDKTISESLPTNRQDIVDFNGVANFLEGVVQKEFKKMRQSLELSMTDKFKQLLKTIQYSAEPPAKQKAWQDLGNTLPFDSLEKFLAFEESLTKDKQKKNSLIYVFQMITAGSTDCENDVNQIM</sequence>
<organism evidence="2 3">
    <name type="scientific">Cotesia glomerata</name>
    <name type="common">Lepidopteran parasitic wasp</name>
    <name type="synonym">Apanteles glomeratus</name>
    <dbReference type="NCBI Taxonomy" id="32391"/>
    <lineage>
        <taxon>Eukaryota</taxon>
        <taxon>Metazoa</taxon>
        <taxon>Ecdysozoa</taxon>
        <taxon>Arthropoda</taxon>
        <taxon>Hexapoda</taxon>
        <taxon>Insecta</taxon>
        <taxon>Pterygota</taxon>
        <taxon>Neoptera</taxon>
        <taxon>Endopterygota</taxon>
        <taxon>Hymenoptera</taxon>
        <taxon>Apocrita</taxon>
        <taxon>Ichneumonoidea</taxon>
        <taxon>Braconidae</taxon>
        <taxon>Microgastrinae</taxon>
        <taxon>Cotesia</taxon>
    </lineage>
</organism>
<reference evidence="2 3" key="1">
    <citation type="journal article" date="2021" name="J. Hered.">
        <title>A chromosome-level genome assembly of the parasitoid wasp, Cotesia glomerata (Hymenoptera: Braconidae).</title>
        <authorList>
            <person name="Pinto B.J."/>
            <person name="Weis J.J."/>
            <person name="Gamble T."/>
            <person name="Ode P.J."/>
            <person name="Paul R."/>
            <person name="Zaspel J.M."/>
        </authorList>
    </citation>
    <scope>NUCLEOTIDE SEQUENCE [LARGE SCALE GENOMIC DNA]</scope>
    <source>
        <strain evidence="2">CgM1</strain>
    </source>
</reference>
<protein>
    <submittedName>
        <fullName evidence="2">Uncharacterized protein</fullName>
    </submittedName>
</protein>
<accession>A0AAV7ICM8</accession>
<dbReference type="Proteomes" id="UP000826195">
    <property type="component" value="Unassembled WGS sequence"/>
</dbReference>
<proteinExistence type="predicted"/>
<name>A0AAV7ICM8_COTGL</name>
<feature type="region of interest" description="Disordered" evidence="1">
    <location>
        <begin position="16"/>
        <end position="36"/>
    </location>
</feature>
<keyword evidence="3" id="KW-1185">Reference proteome</keyword>
<dbReference type="EMBL" id="JAHXZJ010000747">
    <property type="protein sequence ID" value="KAH0557743.1"/>
    <property type="molecule type" value="Genomic_DNA"/>
</dbReference>
<gene>
    <name evidence="2" type="ORF">KQX54_011151</name>
</gene>
<evidence type="ECO:0000313" key="2">
    <source>
        <dbReference type="EMBL" id="KAH0557743.1"/>
    </source>
</evidence>
<comment type="caution">
    <text evidence="2">The sequence shown here is derived from an EMBL/GenBank/DDBJ whole genome shotgun (WGS) entry which is preliminary data.</text>
</comment>